<dbReference type="PANTHER" id="PTHR45663:SF11">
    <property type="entry name" value="GEO12009P1"/>
    <property type="match status" value="1"/>
</dbReference>
<evidence type="ECO:0000259" key="1">
    <source>
        <dbReference type="Pfam" id="PF00085"/>
    </source>
</evidence>
<sequence>MSYSNIFNIEHESERDFLYELISSAKLCVIIFSASWCNPCKSLATSLDTSLNSIKGNLISPSSSINVDLNTKIAVCKVNVETFNDLSSVYKVSAIPHTIFFTNGQLHSEIIKGNDVEKIMNNIKKIIL</sequence>
<evidence type="ECO:0000313" key="3">
    <source>
        <dbReference type="Proteomes" id="UP000240325"/>
    </source>
</evidence>
<dbReference type="SUPFAM" id="SSF52833">
    <property type="entry name" value="Thioredoxin-like"/>
    <property type="match status" value="1"/>
</dbReference>
<dbReference type="InterPro" id="IPR013766">
    <property type="entry name" value="Thioredoxin_domain"/>
</dbReference>
<organism evidence="2">
    <name type="scientific">Bodo saltans virus</name>
    <dbReference type="NCBI Taxonomy" id="2024608"/>
    <lineage>
        <taxon>Viruses</taxon>
        <taxon>Varidnaviria</taxon>
        <taxon>Bamfordvirae</taxon>
        <taxon>Nucleocytoviricota</taxon>
        <taxon>Megaviricetes</taxon>
        <taxon>Imitervirales</taxon>
        <taxon>Mimiviridae</taxon>
        <taxon>Klosneuvirinae</taxon>
        <taxon>Theiavirus</taxon>
        <taxon>Theiavirus salishense</taxon>
    </lineage>
</organism>
<dbReference type="EMBL" id="MF782455">
    <property type="protein sequence ID" value="ATZ80295.1"/>
    <property type="molecule type" value="Genomic_DNA"/>
</dbReference>
<dbReference type="PANTHER" id="PTHR45663">
    <property type="entry name" value="GEO12009P1"/>
    <property type="match status" value="1"/>
</dbReference>
<name>A0A2H4UU00_9VIRU</name>
<dbReference type="Gene3D" id="3.40.30.10">
    <property type="entry name" value="Glutaredoxin"/>
    <property type="match status" value="1"/>
</dbReference>
<accession>A0A2H4UU00</accession>
<dbReference type="CDD" id="cd02947">
    <property type="entry name" value="TRX_family"/>
    <property type="match status" value="1"/>
</dbReference>
<dbReference type="Pfam" id="PF00085">
    <property type="entry name" value="Thioredoxin"/>
    <property type="match status" value="1"/>
</dbReference>
<dbReference type="GO" id="GO:0015035">
    <property type="term" value="F:protein-disulfide reductase activity"/>
    <property type="evidence" value="ECO:0007669"/>
    <property type="project" value="TreeGrafter"/>
</dbReference>
<proteinExistence type="predicted"/>
<dbReference type="InterPro" id="IPR036249">
    <property type="entry name" value="Thioredoxin-like_sf"/>
</dbReference>
<gene>
    <name evidence="2" type="ORF">BMW23_0237</name>
</gene>
<keyword evidence="3" id="KW-1185">Reference proteome</keyword>
<feature type="domain" description="Thioredoxin" evidence="1">
    <location>
        <begin position="12"/>
        <end position="125"/>
    </location>
</feature>
<evidence type="ECO:0000313" key="2">
    <source>
        <dbReference type="EMBL" id="ATZ80295.1"/>
    </source>
</evidence>
<dbReference type="Proteomes" id="UP000240325">
    <property type="component" value="Segment"/>
</dbReference>
<protein>
    <submittedName>
        <fullName evidence="2">Mitochondrial thioredoxin</fullName>
    </submittedName>
</protein>
<reference evidence="2" key="1">
    <citation type="journal article" date="2017" name="Elife">
        <title>The kinetoplastid-infecting Bodo saltans virus (BsV), a window into the most abundant giant viruses in the sea.</title>
        <authorList>
            <person name="Deeg C.M."/>
            <person name="Chow C.-E.T."/>
            <person name="Suttle C.A."/>
        </authorList>
    </citation>
    <scope>NUCLEOTIDE SEQUENCE</scope>
    <source>
        <strain evidence="2">NG1</strain>
    </source>
</reference>